<feature type="region of interest" description="Disordered" evidence="1">
    <location>
        <begin position="208"/>
        <end position="263"/>
    </location>
</feature>
<dbReference type="Pfam" id="PF00240">
    <property type="entry name" value="ubiquitin"/>
    <property type="match status" value="1"/>
</dbReference>
<protein>
    <submittedName>
        <fullName evidence="4">Ubiquilin</fullName>
    </submittedName>
</protein>
<dbReference type="PROSITE" id="PS50030">
    <property type="entry name" value="UBA"/>
    <property type="match status" value="1"/>
</dbReference>
<evidence type="ECO:0000313" key="5">
    <source>
        <dbReference type="Proteomes" id="UP001146793"/>
    </source>
</evidence>
<dbReference type="SMART" id="SM00727">
    <property type="entry name" value="STI1"/>
    <property type="match status" value="1"/>
</dbReference>
<dbReference type="InterPro" id="IPR015496">
    <property type="entry name" value="Ubiquilin"/>
</dbReference>
<accession>A0AAV8A6X4</accession>
<evidence type="ECO:0000313" key="4">
    <source>
        <dbReference type="EMBL" id="KAJ3449299.1"/>
    </source>
</evidence>
<organism evidence="4 5">
    <name type="scientific">Anaeramoeba flamelloides</name>
    <dbReference type="NCBI Taxonomy" id="1746091"/>
    <lineage>
        <taxon>Eukaryota</taxon>
        <taxon>Metamonada</taxon>
        <taxon>Anaeramoebidae</taxon>
        <taxon>Anaeramoeba</taxon>
    </lineage>
</organism>
<feature type="compositionally biased region" description="Low complexity" evidence="1">
    <location>
        <begin position="212"/>
        <end position="240"/>
    </location>
</feature>
<feature type="domain" description="UBA" evidence="2">
    <location>
        <begin position="287"/>
        <end position="326"/>
    </location>
</feature>
<gene>
    <name evidence="4" type="ORF">M0812_05444</name>
</gene>
<proteinExistence type="predicted"/>
<feature type="domain" description="Ubiquitin-like" evidence="3">
    <location>
        <begin position="5"/>
        <end position="79"/>
    </location>
</feature>
<dbReference type="SMART" id="SM00213">
    <property type="entry name" value="UBQ"/>
    <property type="match status" value="1"/>
</dbReference>
<reference evidence="4" key="1">
    <citation type="submission" date="2022-08" db="EMBL/GenBank/DDBJ databases">
        <title>Novel sulphate-reducing endosymbionts in the free-living metamonad Anaeramoeba.</title>
        <authorList>
            <person name="Jerlstrom-Hultqvist J."/>
            <person name="Cepicka I."/>
            <person name="Gallot-Lavallee L."/>
            <person name="Salas-Leiva D."/>
            <person name="Curtis B.A."/>
            <person name="Zahonova K."/>
            <person name="Pipaliya S."/>
            <person name="Dacks J."/>
            <person name="Roger A.J."/>
        </authorList>
    </citation>
    <scope>NUCLEOTIDE SEQUENCE</scope>
    <source>
        <strain evidence="4">Busselton2</strain>
    </source>
</reference>
<dbReference type="CDD" id="cd17039">
    <property type="entry name" value="Ubl_ubiquitin_like"/>
    <property type="match status" value="1"/>
</dbReference>
<dbReference type="InterPro" id="IPR000626">
    <property type="entry name" value="Ubiquitin-like_dom"/>
</dbReference>
<dbReference type="GO" id="GO:0006511">
    <property type="term" value="P:ubiquitin-dependent protein catabolic process"/>
    <property type="evidence" value="ECO:0007669"/>
    <property type="project" value="TreeGrafter"/>
</dbReference>
<name>A0AAV8A6X4_9EUKA</name>
<feature type="compositionally biased region" description="Low complexity" evidence="1">
    <location>
        <begin position="89"/>
        <end position="119"/>
    </location>
</feature>
<feature type="region of interest" description="Disordered" evidence="1">
    <location>
        <begin position="75"/>
        <end position="121"/>
    </location>
</feature>
<evidence type="ECO:0000259" key="3">
    <source>
        <dbReference type="PROSITE" id="PS50053"/>
    </source>
</evidence>
<dbReference type="SUPFAM" id="SSF54236">
    <property type="entry name" value="Ubiquitin-like"/>
    <property type="match status" value="1"/>
</dbReference>
<dbReference type="Pfam" id="PF23195">
    <property type="entry name" value="UBQLN1"/>
    <property type="match status" value="1"/>
</dbReference>
<dbReference type="InterPro" id="IPR015940">
    <property type="entry name" value="UBA"/>
</dbReference>
<evidence type="ECO:0000256" key="1">
    <source>
        <dbReference type="SAM" id="MobiDB-lite"/>
    </source>
</evidence>
<dbReference type="InterPro" id="IPR009060">
    <property type="entry name" value="UBA-like_sf"/>
</dbReference>
<dbReference type="Proteomes" id="UP001146793">
    <property type="component" value="Unassembled WGS sequence"/>
</dbReference>
<dbReference type="SUPFAM" id="SSF46934">
    <property type="entry name" value="UBA-like"/>
    <property type="match status" value="1"/>
</dbReference>
<dbReference type="EMBL" id="JANTQA010000012">
    <property type="protein sequence ID" value="KAJ3449299.1"/>
    <property type="molecule type" value="Genomic_DNA"/>
</dbReference>
<dbReference type="InterPro" id="IPR006636">
    <property type="entry name" value="STI1_HS-bd"/>
</dbReference>
<dbReference type="InterPro" id="IPR029071">
    <property type="entry name" value="Ubiquitin-like_domsf"/>
</dbReference>
<dbReference type="PRINTS" id="PR00348">
    <property type="entry name" value="UBIQUITIN"/>
</dbReference>
<dbReference type="PROSITE" id="PS50053">
    <property type="entry name" value="UBIQUITIN_2"/>
    <property type="match status" value="1"/>
</dbReference>
<dbReference type="PANTHER" id="PTHR10677:SF3">
    <property type="entry name" value="FI07626P-RELATED"/>
    <property type="match status" value="1"/>
</dbReference>
<dbReference type="AlphaFoldDB" id="A0AAV8A6X4"/>
<dbReference type="Gene3D" id="1.10.8.10">
    <property type="entry name" value="DNA helicase RuvA subunit, C-terminal domain"/>
    <property type="match status" value="1"/>
</dbReference>
<dbReference type="PANTHER" id="PTHR10677">
    <property type="entry name" value="UBIQUILIN"/>
    <property type="match status" value="1"/>
</dbReference>
<dbReference type="GO" id="GO:0005829">
    <property type="term" value="C:cytosol"/>
    <property type="evidence" value="ECO:0007669"/>
    <property type="project" value="TreeGrafter"/>
</dbReference>
<comment type="caution">
    <text evidence="4">The sequence shown here is derived from an EMBL/GenBank/DDBJ whole genome shotgun (WGS) entry which is preliminary data.</text>
</comment>
<dbReference type="Gene3D" id="3.10.20.90">
    <property type="entry name" value="Phosphatidylinositol 3-kinase Catalytic Subunit, Chain A, domain 1"/>
    <property type="match status" value="1"/>
</dbReference>
<dbReference type="InterPro" id="IPR019956">
    <property type="entry name" value="Ubiquitin_dom"/>
</dbReference>
<dbReference type="GO" id="GO:0031593">
    <property type="term" value="F:polyubiquitin modification-dependent protein binding"/>
    <property type="evidence" value="ECO:0007669"/>
    <property type="project" value="TreeGrafter"/>
</dbReference>
<feature type="compositionally biased region" description="Low complexity" evidence="1">
    <location>
        <begin position="249"/>
        <end position="263"/>
    </location>
</feature>
<sequence length="326" mass="38301">MTETIKLNIKSTQETIEIHISPQATVENFKEEITKKIQIEVSLQRIVFAGQVLVDHKKLEEYNVKENSLLYLIKGSSGKRSQKNKTQKNKQQQQQQQKQQQQKQQNNQTSTNTFQSQSFGGLGQKNEYNQFNFNQILTLMNDPNFFTVAQRMLQKPEFLDHLIQQNPLLRNMVQQNPEIRESFQNPDTIRKIMNPQFVRNTIGAYNQMHGENNQQNGNQNLNQTQNTKQTQTQTQNTKQPQNKEENKSNKQNQTQETKKQLNLNNVIQNVQNYSQRRVQQQTQNFLQRYSKELETMINMGFTNRDLNIKALIRFRGNLQNAINSLL</sequence>
<evidence type="ECO:0000259" key="2">
    <source>
        <dbReference type="PROSITE" id="PS50030"/>
    </source>
</evidence>